<dbReference type="PANTHER" id="PTHR47234">
    <property type="match status" value="1"/>
</dbReference>
<keyword evidence="13" id="KW-0675">Receptor</keyword>
<sequence length="920" mass="97874">MIFRSKFKSLAGVALWAVAAPALAQSAGDAAQADTDADSEIITVTGTRLKGNFEAPTPVLALGTELIDQRGTTNVANVINEIPAFTGTLTPSSTTLNSRQNGVNVVDLRGLGPNRNLVLVNGRRSTPFDEFENIDLNVVPSLAIKQVEIVTGGASAAYGSDAISGVVNLIYDEKLEELRLNAQYGLADRGDAQNFRLSGAWGTAFAEGRGHFLIAADYDDNKGIPKASARKWQRSSPAIVSNPLDTDGDSANPSDGIPTYMFIDNASLFIASPNGVTLPGGAAGNLEFFPDGIARTRVLGDVYGTFMGGGSGSQLGNNSALVVPTERFNVLAAANYEVSDSVTLFGEASFARSKSRGALVNGFSFGAIEIQPDNAYLPADVAALNTPFDLYRTFEEIDPITSASVTENMRFVGGLKGEIGSNWKWEVSAQYGQTDFSNKQYNNLLPGNLAKAANAVEVGGNIVCGVNADADPLNNDAACVPINLFGKGSPSQAALDYITGTGISDTRIKQSVFAAEIGGEAFEGWAGPIVATVGAEHRTQKLNRTVNAPNDNEEFLIVNAQPLRGKYDVTEAFAEVGVPLIDGAQSLDFNAAARYTHYSTVGDVVTWKAGLVFEPTDYLRFRGTISRDIRAPSIGETFVETVLLFGNLNNPFIPGSGTELVRTPLSGNPNLTEERATTKTIGAVVTLGGFRTSLDFWDINLKGAIGSLGAQDIVNRCFRGEEAMCEFVTLDEDDELIEVRQQNLNLGTYKLRGLDFEARYATGLGNGTLNLGAVATYLIHKKIAPTGGELLDVAGEVGGRNAGGMPDFKATLSAGYDADRWGAFVQARYIDGGVYDVTFGPEQLSKKENNVGAVVYVDLSAKYKLDNLFGSNTEIYAGVDNLFDRTPPILPADFISNSATNGSVYDVIGRKLYVGIRARF</sequence>
<comment type="caution">
    <text evidence="13">The sequence shown here is derived from an EMBL/GenBank/DDBJ whole genome shotgun (WGS) entry which is preliminary data.</text>
</comment>
<dbReference type="SUPFAM" id="SSF56935">
    <property type="entry name" value="Porins"/>
    <property type="match status" value="1"/>
</dbReference>
<accession>A0ABW3C5D4</accession>
<dbReference type="RefSeq" id="WP_381491074.1">
    <property type="nucleotide sequence ID" value="NZ_JBHTIK010000006.1"/>
</dbReference>
<evidence type="ECO:0000256" key="10">
    <source>
        <dbReference type="SAM" id="SignalP"/>
    </source>
</evidence>
<keyword evidence="6 8" id="KW-0472">Membrane</keyword>
<protein>
    <submittedName>
        <fullName evidence="13">TonB-dependent receptor domain-containing protein</fullName>
    </submittedName>
</protein>
<organism evidence="13 14">
    <name type="scientific">Sphingosinicella xenopeptidilytica</name>
    <dbReference type="NCBI Taxonomy" id="364098"/>
    <lineage>
        <taxon>Bacteria</taxon>
        <taxon>Pseudomonadati</taxon>
        <taxon>Pseudomonadota</taxon>
        <taxon>Alphaproteobacteria</taxon>
        <taxon>Sphingomonadales</taxon>
        <taxon>Sphingosinicellaceae</taxon>
        <taxon>Sphingosinicella</taxon>
    </lineage>
</organism>
<evidence type="ECO:0000313" key="13">
    <source>
        <dbReference type="EMBL" id="MFD0849084.1"/>
    </source>
</evidence>
<dbReference type="InterPro" id="IPR036942">
    <property type="entry name" value="Beta-barrel_TonB_sf"/>
</dbReference>
<evidence type="ECO:0000313" key="14">
    <source>
        <dbReference type="Proteomes" id="UP001597124"/>
    </source>
</evidence>
<proteinExistence type="inferred from homology"/>
<dbReference type="InterPro" id="IPR000531">
    <property type="entry name" value="Beta-barrel_TonB"/>
</dbReference>
<comment type="similarity">
    <text evidence="8 9">Belongs to the TonB-dependent receptor family.</text>
</comment>
<dbReference type="Gene3D" id="2.40.170.20">
    <property type="entry name" value="TonB-dependent receptor, beta-barrel domain"/>
    <property type="match status" value="1"/>
</dbReference>
<evidence type="ECO:0000259" key="11">
    <source>
        <dbReference type="Pfam" id="PF00593"/>
    </source>
</evidence>
<keyword evidence="10" id="KW-0732">Signal</keyword>
<keyword evidence="4 8" id="KW-0812">Transmembrane</keyword>
<evidence type="ECO:0000256" key="4">
    <source>
        <dbReference type="ARBA" id="ARBA00022692"/>
    </source>
</evidence>
<evidence type="ECO:0000256" key="2">
    <source>
        <dbReference type="ARBA" id="ARBA00022448"/>
    </source>
</evidence>
<dbReference type="Pfam" id="PF00593">
    <property type="entry name" value="TonB_dep_Rec_b-barrel"/>
    <property type="match status" value="1"/>
</dbReference>
<dbReference type="PROSITE" id="PS52016">
    <property type="entry name" value="TONB_DEPENDENT_REC_3"/>
    <property type="match status" value="1"/>
</dbReference>
<dbReference type="InterPro" id="IPR037066">
    <property type="entry name" value="Plug_dom_sf"/>
</dbReference>
<feature type="chain" id="PRO_5046086566" evidence="10">
    <location>
        <begin position="25"/>
        <end position="920"/>
    </location>
</feature>
<evidence type="ECO:0000256" key="9">
    <source>
        <dbReference type="RuleBase" id="RU003357"/>
    </source>
</evidence>
<keyword evidence="14" id="KW-1185">Reference proteome</keyword>
<evidence type="ECO:0000256" key="7">
    <source>
        <dbReference type="ARBA" id="ARBA00023237"/>
    </source>
</evidence>
<keyword evidence="2 8" id="KW-0813">Transport</keyword>
<evidence type="ECO:0000256" key="1">
    <source>
        <dbReference type="ARBA" id="ARBA00004571"/>
    </source>
</evidence>
<keyword evidence="3 8" id="KW-1134">Transmembrane beta strand</keyword>
<dbReference type="InterPro" id="IPR039426">
    <property type="entry name" value="TonB-dep_rcpt-like"/>
</dbReference>
<dbReference type="Gene3D" id="2.170.130.10">
    <property type="entry name" value="TonB-dependent receptor, plug domain"/>
    <property type="match status" value="1"/>
</dbReference>
<dbReference type="PANTHER" id="PTHR47234:SF2">
    <property type="entry name" value="TONB-DEPENDENT RECEPTOR"/>
    <property type="match status" value="1"/>
</dbReference>
<evidence type="ECO:0000256" key="5">
    <source>
        <dbReference type="ARBA" id="ARBA00023077"/>
    </source>
</evidence>
<dbReference type="InterPro" id="IPR012910">
    <property type="entry name" value="Plug_dom"/>
</dbReference>
<keyword evidence="7 8" id="KW-0998">Cell outer membrane</keyword>
<feature type="domain" description="TonB-dependent receptor-like beta-barrel" evidence="11">
    <location>
        <begin position="389"/>
        <end position="882"/>
    </location>
</feature>
<dbReference type="Proteomes" id="UP001597124">
    <property type="component" value="Unassembled WGS sequence"/>
</dbReference>
<evidence type="ECO:0000256" key="6">
    <source>
        <dbReference type="ARBA" id="ARBA00023136"/>
    </source>
</evidence>
<comment type="subcellular location">
    <subcellularLocation>
        <location evidence="1 8">Cell outer membrane</location>
        <topology evidence="1 8">Multi-pass membrane protein</topology>
    </subcellularLocation>
</comment>
<name>A0ABW3C5D4_SPHXN</name>
<feature type="signal peptide" evidence="10">
    <location>
        <begin position="1"/>
        <end position="24"/>
    </location>
</feature>
<evidence type="ECO:0000256" key="8">
    <source>
        <dbReference type="PROSITE-ProRule" id="PRU01360"/>
    </source>
</evidence>
<evidence type="ECO:0000256" key="3">
    <source>
        <dbReference type="ARBA" id="ARBA00022452"/>
    </source>
</evidence>
<keyword evidence="5 9" id="KW-0798">TonB box</keyword>
<dbReference type="EMBL" id="JBHTIK010000006">
    <property type="protein sequence ID" value="MFD0849084.1"/>
    <property type="molecule type" value="Genomic_DNA"/>
</dbReference>
<gene>
    <name evidence="13" type="ORF">ACFQ00_12170</name>
</gene>
<evidence type="ECO:0000259" key="12">
    <source>
        <dbReference type="Pfam" id="PF07715"/>
    </source>
</evidence>
<dbReference type="Pfam" id="PF07715">
    <property type="entry name" value="Plug"/>
    <property type="match status" value="1"/>
</dbReference>
<feature type="domain" description="TonB-dependent receptor plug" evidence="12">
    <location>
        <begin position="54"/>
        <end position="166"/>
    </location>
</feature>
<reference evidence="14" key="1">
    <citation type="journal article" date="2019" name="Int. J. Syst. Evol. Microbiol.">
        <title>The Global Catalogue of Microorganisms (GCM) 10K type strain sequencing project: providing services to taxonomists for standard genome sequencing and annotation.</title>
        <authorList>
            <consortium name="The Broad Institute Genomics Platform"/>
            <consortium name="The Broad Institute Genome Sequencing Center for Infectious Disease"/>
            <person name="Wu L."/>
            <person name="Ma J."/>
        </authorList>
    </citation>
    <scope>NUCLEOTIDE SEQUENCE [LARGE SCALE GENOMIC DNA]</scope>
    <source>
        <strain evidence="14">CCUG 52537</strain>
    </source>
</reference>